<name>A0AAV3EVB3_ALIFS</name>
<proteinExistence type="predicted"/>
<dbReference type="Proteomes" id="UP000004521">
    <property type="component" value="Chromosome I"/>
</dbReference>
<protein>
    <submittedName>
        <fullName evidence="1">Uncharacterized protein</fullName>
    </submittedName>
</protein>
<gene>
    <name evidence="1" type="ORF">VFSR5_0696</name>
</gene>
<dbReference type="RefSeq" id="WP_005418053.1">
    <property type="nucleotide sequence ID" value="NZ_CM001400.1"/>
</dbReference>
<reference evidence="1 2" key="1">
    <citation type="journal article" date="2012" name="J. Bacteriol.">
        <title>Draft Genome Sequence of Vibrio fischeri SR5, a Strain Isolated from the Light Organ of the Mediterranean Squid Sepiola robusta.</title>
        <authorList>
            <person name="Gyllborg M.C."/>
            <person name="Sahl J.W."/>
            <person name="Cronin D.C.III."/>
            <person name="Rasko D.A."/>
            <person name="Mandel M.J."/>
        </authorList>
    </citation>
    <scope>NUCLEOTIDE SEQUENCE [LARGE SCALE GENOMIC DNA]</scope>
    <source>
        <strain evidence="1 2">SR5</strain>
    </source>
</reference>
<organism evidence="1 2">
    <name type="scientific">Aliivibrio fischeri SR5</name>
    <dbReference type="NCBI Taxonomy" id="1088719"/>
    <lineage>
        <taxon>Bacteria</taxon>
        <taxon>Pseudomonadati</taxon>
        <taxon>Pseudomonadota</taxon>
        <taxon>Gammaproteobacteria</taxon>
        <taxon>Vibrionales</taxon>
        <taxon>Vibrionaceae</taxon>
        <taxon>Aliivibrio</taxon>
    </lineage>
</organism>
<evidence type="ECO:0000313" key="2">
    <source>
        <dbReference type="Proteomes" id="UP000004521"/>
    </source>
</evidence>
<evidence type="ECO:0000313" key="1">
    <source>
        <dbReference type="EMBL" id="EHN70916.1"/>
    </source>
</evidence>
<dbReference type="AlphaFoldDB" id="A0AAV3EVB3"/>
<comment type="caution">
    <text evidence="1">The sequence shown here is derived from an EMBL/GenBank/DDBJ whole genome shotgun (WGS) entry which is preliminary data.</text>
</comment>
<sequence length="180" mass="20693">MELFGKNKEEIEKFKKIWLDGKKTNIIEDLIKMNDEIIGSRFLGYILYDEGVFEVVRNIDREFFATNYLTIFEAMKKAGIYDSYTFLLKQVLGNGIKIEYTSSKPRYLDIQIWNIGTSDTKLITNSNLWITTDKDIGILSTKPNPPFVITQLNLILKTLANPSGTYLTTDFHFGPKGSEK</sequence>
<accession>A0AAV3EVB3</accession>
<dbReference type="EMBL" id="AHIH01000003">
    <property type="protein sequence ID" value="EHN70916.1"/>
    <property type="molecule type" value="Genomic_DNA"/>
</dbReference>